<sequence>MIRFGFNRYGTPQVFQVLESDPPQPKPGQVQLKVLGFGLNPYDASLRRGEQAAFRKLSFPIVPGTDVLGEVTQLGEGVTEFAVGDVVINYRPIGGYSEYVTATVGKVIKKPTALDDAAAAGLGQVGIAAYSILQQLNLNPGQTLTVLGASGGVGALLVQMAKHEGLHVLAIAGSASQTYLESLGADQVATYDDAPTLPASDATVNAINGGDDHGLGGILTKAGGTLLTTAYRTPDVQGRALKLIQLGDDRPAKAEVVLPYLAELASSTELSVRIAERLPFSLAGVVQGHELLATHHAAGKLVVLR</sequence>
<dbReference type="Gene3D" id="3.40.50.720">
    <property type="entry name" value="NAD(P)-binding Rossmann-like Domain"/>
    <property type="match status" value="1"/>
</dbReference>
<evidence type="ECO:0000256" key="1">
    <source>
        <dbReference type="ARBA" id="ARBA00022857"/>
    </source>
</evidence>
<dbReference type="RefSeq" id="WP_204118092.1">
    <property type="nucleotide sequence ID" value="NZ_BOLV01000002.1"/>
</dbReference>
<dbReference type="PANTHER" id="PTHR44154:SF1">
    <property type="entry name" value="QUINONE OXIDOREDUCTASE"/>
    <property type="match status" value="1"/>
</dbReference>
<dbReference type="EMBL" id="JBHTOA010000031">
    <property type="protein sequence ID" value="MFD1399273.1"/>
    <property type="molecule type" value="Genomic_DNA"/>
</dbReference>
<dbReference type="EC" id="1.-.-.-" evidence="3"/>
<evidence type="ECO:0000313" key="3">
    <source>
        <dbReference type="EMBL" id="MFD1399273.1"/>
    </source>
</evidence>
<accession>A0ABW4BGS1</accession>
<dbReference type="InterPro" id="IPR013154">
    <property type="entry name" value="ADH-like_N"/>
</dbReference>
<dbReference type="SMART" id="SM00829">
    <property type="entry name" value="PKS_ER"/>
    <property type="match status" value="1"/>
</dbReference>
<dbReference type="Gene3D" id="3.90.180.10">
    <property type="entry name" value="Medium-chain alcohol dehydrogenases, catalytic domain"/>
    <property type="match status" value="1"/>
</dbReference>
<feature type="domain" description="Enoyl reductase (ER)" evidence="2">
    <location>
        <begin position="10"/>
        <end position="303"/>
    </location>
</feature>
<name>A0ABW4BGS1_9LACO</name>
<dbReference type="SUPFAM" id="SSF51735">
    <property type="entry name" value="NAD(P)-binding Rossmann-fold domains"/>
    <property type="match status" value="1"/>
</dbReference>
<protein>
    <submittedName>
        <fullName evidence="3">NADP-dependent oxidoreductase</fullName>
        <ecNumber evidence="3">1.-.-.-</ecNumber>
    </submittedName>
</protein>
<dbReference type="Pfam" id="PF08240">
    <property type="entry name" value="ADH_N"/>
    <property type="match status" value="1"/>
</dbReference>
<comment type="caution">
    <text evidence="3">The sequence shown here is derived from an EMBL/GenBank/DDBJ whole genome shotgun (WGS) entry which is preliminary data.</text>
</comment>
<reference evidence="4" key="1">
    <citation type="journal article" date="2019" name="Int. J. Syst. Evol. Microbiol.">
        <title>The Global Catalogue of Microorganisms (GCM) 10K type strain sequencing project: providing services to taxonomists for standard genome sequencing and annotation.</title>
        <authorList>
            <consortium name="The Broad Institute Genomics Platform"/>
            <consortium name="The Broad Institute Genome Sequencing Center for Infectious Disease"/>
            <person name="Wu L."/>
            <person name="Ma J."/>
        </authorList>
    </citation>
    <scope>NUCLEOTIDE SEQUENCE [LARGE SCALE GENOMIC DNA]</scope>
    <source>
        <strain evidence="4">CCM 9110</strain>
    </source>
</reference>
<dbReference type="InterPro" id="IPR051603">
    <property type="entry name" value="Zinc-ADH_QOR/CCCR"/>
</dbReference>
<dbReference type="InterPro" id="IPR036291">
    <property type="entry name" value="NAD(P)-bd_dom_sf"/>
</dbReference>
<dbReference type="SUPFAM" id="SSF50129">
    <property type="entry name" value="GroES-like"/>
    <property type="match status" value="1"/>
</dbReference>
<evidence type="ECO:0000259" key="2">
    <source>
        <dbReference type="SMART" id="SM00829"/>
    </source>
</evidence>
<proteinExistence type="predicted"/>
<gene>
    <name evidence="3" type="ORF">ACFQ41_08110</name>
</gene>
<dbReference type="CDD" id="cd05289">
    <property type="entry name" value="MDR_like_2"/>
    <property type="match status" value="1"/>
</dbReference>
<keyword evidence="4" id="KW-1185">Reference proteome</keyword>
<keyword evidence="3" id="KW-0560">Oxidoreductase</keyword>
<keyword evidence="1" id="KW-0521">NADP</keyword>
<dbReference type="Proteomes" id="UP001597199">
    <property type="component" value="Unassembled WGS sequence"/>
</dbReference>
<evidence type="ECO:0000313" key="4">
    <source>
        <dbReference type="Proteomes" id="UP001597199"/>
    </source>
</evidence>
<dbReference type="PANTHER" id="PTHR44154">
    <property type="entry name" value="QUINONE OXIDOREDUCTASE"/>
    <property type="match status" value="1"/>
</dbReference>
<dbReference type="GO" id="GO:0016491">
    <property type="term" value="F:oxidoreductase activity"/>
    <property type="evidence" value="ECO:0007669"/>
    <property type="project" value="UniProtKB-KW"/>
</dbReference>
<organism evidence="3 4">
    <name type="scientific">Lacticaseibacillus suilingensis</name>
    <dbReference type="NCBI Taxonomy" id="2799577"/>
    <lineage>
        <taxon>Bacteria</taxon>
        <taxon>Bacillati</taxon>
        <taxon>Bacillota</taxon>
        <taxon>Bacilli</taxon>
        <taxon>Lactobacillales</taxon>
        <taxon>Lactobacillaceae</taxon>
        <taxon>Lacticaseibacillus</taxon>
    </lineage>
</organism>
<dbReference type="InterPro" id="IPR020843">
    <property type="entry name" value="ER"/>
</dbReference>
<dbReference type="InterPro" id="IPR011032">
    <property type="entry name" value="GroES-like_sf"/>
</dbReference>